<proteinExistence type="predicted"/>
<accession>A0A0R0M3E3</accession>
<dbReference type="VEuPathDB" id="MicrosporidiaDB:M153_4350006584"/>
<feature type="non-terminal residue" evidence="1">
    <location>
        <position position="92"/>
    </location>
</feature>
<dbReference type="AlphaFoldDB" id="A0A0R0M3E3"/>
<name>A0A0R0M3E3_9MICR</name>
<dbReference type="OrthoDB" id="2198688at2759"/>
<evidence type="ECO:0000313" key="1">
    <source>
        <dbReference type="EMBL" id="KRH94004.1"/>
    </source>
</evidence>
<protein>
    <submittedName>
        <fullName evidence="1">Putative pol polyprotein</fullName>
    </submittedName>
</protein>
<evidence type="ECO:0000313" key="2">
    <source>
        <dbReference type="Proteomes" id="UP000051530"/>
    </source>
</evidence>
<organism evidence="1 2">
    <name type="scientific">Pseudoloma neurophilia</name>
    <dbReference type="NCBI Taxonomy" id="146866"/>
    <lineage>
        <taxon>Eukaryota</taxon>
        <taxon>Fungi</taxon>
        <taxon>Fungi incertae sedis</taxon>
        <taxon>Microsporidia</taxon>
        <taxon>Pseudoloma</taxon>
    </lineage>
</organism>
<dbReference type="EMBL" id="LGUB01000157">
    <property type="protein sequence ID" value="KRH94004.1"/>
    <property type="molecule type" value="Genomic_DNA"/>
</dbReference>
<sequence length="92" mass="10592">MEQNSSNKLLESDMASAAKAIDEFTGKDTEDISLWIKEFEMISLATGLDEQQQARLFVTKLRGVARAWCSELMEARDWQVDIKILKKEIKLR</sequence>
<dbReference type="Proteomes" id="UP000051530">
    <property type="component" value="Unassembled WGS sequence"/>
</dbReference>
<comment type="caution">
    <text evidence="1">The sequence shown here is derived from an EMBL/GenBank/DDBJ whole genome shotgun (WGS) entry which is preliminary data.</text>
</comment>
<gene>
    <name evidence="1" type="ORF">M153_4350006584</name>
</gene>
<keyword evidence="2" id="KW-1185">Reference proteome</keyword>
<reference evidence="1 2" key="1">
    <citation type="submission" date="2015-07" db="EMBL/GenBank/DDBJ databases">
        <title>The genome of Pseudoloma neurophilia, a relevant intracellular parasite of the zebrafish.</title>
        <authorList>
            <person name="Ndikumana S."/>
            <person name="Pelin A."/>
            <person name="Sanders J."/>
            <person name="Corradi N."/>
        </authorList>
    </citation>
    <scope>NUCLEOTIDE SEQUENCE [LARGE SCALE GENOMIC DNA]</scope>
    <source>
        <strain evidence="1 2">MK1</strain>
    </source>
</reference>